<feature type="domain" description="MANSC" evidence="8">
    <location>
        <begin position="35"/>
        <end position="119"/>
    </location>
</feature>
<dbReference type="EMBL" id="BFAA01012888">
    <property type="protein sequence ID" value="GCB77401.1"/>
    <property type="molecule type" value="Genomic_DNA"/>
</dbReference>
<protein>
    <recommendedName>
        <fullName evidence="8">MANSC domain-containing protein</fullName>
    </recommendedName>
</protein>
<keyword evidence="3 7" id="KW-0732">Signal</keyword>
<evidence type="ECO:0000256" key="1">
    <source>
        <dbReference type="ARBA" id="ARBA00004479"/>
    </source>
</evidence>
<reference evidence="9 10" key="1">
    <citation type="journal article" date="2018" name="Nat. Ecol. Evol.">
        <title>Shark genomes provide insights into elasmobranch evolution and the origin of vertebrates.</title>
        <authorList>
            <person name="Hara Y"/>
            <person name="Yamaguchi K"/>
            <person name="Onimaru K"/>
            <person name="Kadota M"/>
            <person name="Koyanagi M"/>
            <person name="Keeley SD"/>
            <person name="Tatsumi K"/>
            <person name="Tanaka K"/>
            <person name="Motone F"/>
            <person name="Kageyama Y"/>
            <person name="Nozu R"/>
            <person name="Adachi N"/>
            <person name="Nishimura O"/>
            <person name="Nakagawa R"/>
            <person name="Tanegashima C"/>
            <person name="Kiyatake I"/>
            <person name="Matsumoto R"/>
            <person name="Murakumo K"/>
            <person name="Nishida K"/>
            <person name="Terakita A"/>
            <person name="Kuratani S"/>
            <person name="Sato K"/>
            <person name="Hyodo S Kuraku.S."/>
        </authorList>
    </citation>
    <scope>NUCLEOTIDE SEQUENCE [LARGE SCALE GENOMIC DNA]</scope>
</reference>
<keyword evidence="2" id="KW-0812">Transmembrane</keyword>
<evidence type="ECO:0000313" key="10">
    <source>
        <dbReference type="Proteomes" id="UP000288216"/>
    </source>
</evidence>
<dbReference type="GO" id="GO:0016020">
    <property type="term" value="C:membrane"/>
    <property type="evidence" value="ECO:0007669"/>
    <property type="project" value="UniProtKB-SubCell"/>
</dbReference>
<name>A0A401PW98_SCYTO</name>
<comment type="caution">
    <text evidence="9">The sequence shown here is derived from an EMBL/GenBank/DDBJ whole genome shotgun (WGS) entry which is preliminary data.</text>
</comment>
<sequence>MIWHHSESFLLLLLTILTNHKSLLQESDCTGSDTGIMDAIIDVKVALTKGMVSLAPFHTDTVEECHDECCSDLPVTGEHLCNFITFNPRKKSSYQNCYLFYCPDKDACPLMESKGYISHFIHRELKNIRDESTEETYFHRGEESSDDGIAPDLLNKLTFNPTQITSHHGVWMKSKLYKLENIGA</sequence>
<keyword evidence="10" id="KW-1185">Reference proteome</keyword>
<comment type="subcellular location">
    <subcellularLocation>
        <location evidence="1">Membrane</location>
        <topology evidence="1">Single-pass type I membrane protein</topology>
    </subcellularLocation>
</comment>
<evidence type="ECO:0000256" key="2">
    <source>
        <dbReference type="ARBA" id="ARBA00022692"/>
    </source>
</evidence>
<evidence type="ECO:0000313" key="9">
    <source>
        <dbReference type="EMBL" id="GCB77401.1"/>
    </source>
</evidence>
<feature type="signal peptide" evidence="7">
    <location>
        <begin position="1"/>
        <end position="22"/>
    </location>
</feature>
<dbReference type="Proteomes" id="UP000288216">
    <property type="component" value="Unassembled WGS sequence"/>
</dbReference>
<dbReference type="AlphaFoldDB" id="A0A401PW98"/>
<evidence type="ECO:0000256" key="3">
    <source>
        <dbReference type="ARBA" id="ARBA00022729"/>
    </source>
</evidence>
<keyword evidence="4" id="KW-1133">Transmembrane helix</keyword>
<proteinExistence type="predicted"/>
<evidence type="ECO:0000259" key="8">
    <source>
        <dbReference type="PROSITE" id="PS50986"/>
    </source>
</evidence>
<dbReference type="PANTHER" id="PTHR46876">
    <property type="entry name" value="LOW-DENSITY LIPOPROTEIN RECEPTOR-RELATED PROTEIN 11"/>
    <property type="match status" value="1"/>
</dbReference>
<keyword evidence="6" id="KW-0325">Glycoprotein</keyword>
<evidence type="ECO:0000256" key="7">
    <source>
        <dbReference type="SAM" id="SignalP"/>
    </source>
</evidence>
<dbReference type="PANTHER" id="PTHR46876:SF3">
    <property type="entry name" value="MANSC DOMAIN CONTAINING 1"/>
    <property type="match status" value="1"/>
</dbReference>
<dbReference type="PROSITE" id="PS50986">
    <property type="entry name" value="MANSC"/>
    <property type="match status" value="1"/>
</dbReference>
<evidence type="ECO:0000256" key="5">
    <source>
        <dbReference type="ARBA" id="ARBA00023136"/>
    </source>
</evidence>
<evidence type="ECO:0000256" key="4">
    <source>
        <dbReference type="ARBA" id="ARBA00022989"/>
    </source>
</evidence>
<dbReference type="InterPro" id="IPR013980">
    <property type="entry name" value="MANSC_dom"/>
</dbReference>
<feature type="chain" id="PRO_5019009925" description="MANSC domain-containing protein" evidence="7">
    <location>
        <begin position="23"/>
        <end position="184"/>
    </location>
</feature>
<dbReference type="SMART" id="SM00765">
    <property type="entry name" value="MANEC"/>
    <property type="match status" value="1"/>
</dbReference>
<dbReference type="OrthoDB" id="10071013at2759"/>
<dbReference type="InterPro" id="IPR011106">
    <property type="entry name" value="MANSC_N"/>
</dbReference>
<evidence type="ECO:0000256" key="6">
    <source>
        <dbReference type="ARBA" id="ARBA00023180"/>
    </source>
</evidence>
<gene>
    <name evidence="9" type="ORF">scyTo_0018465</name>
</gene>
<accession>A0A401PW98</accession>
<dbReference type="Pfam" id="PF07502">
    <property type="entry name" value="MANEC"/>
    <property type="match status" value="1"/>
</dbReference>
<dbReference type="STRING" id="75743.A0A401PW98"/>
<organism evidence="9 10">
    <name type="scientific">Scyliorhinus torazame</name>
    <name type="common">Cloudy catshark</name>
    <name type="synonym">Catulus torazame</name>
    <dbReference type="NCBI Taxonomy" id="75743"/>
    <lineage>
        <taxon>Eukaryota</taxon>
        <taxon>Metazoa</taxon>
        <taxon>Chordata</taxon>
        <taxon>Craniata</taxon>
        <taxon>Vertebrata</taxon>
        <taxon>Chondrichthyes</taxon>
        <taxon>Elasmobranchii</taxon>
        <taxon>Galeomorphii</taxon>
        <taxon>Galeoidea</taxon>
        <taxon>Carcharhiniformes</taxon>
        <taxon>Scyliorhinidae</taxon>
        <taxon>Scyliorhinus</taxon>
    </lineage>
</organism>
<keyword evidence="5" id="KW-0472">Membrane</keyword>